<comment type="similarity">
    <text evidence="1 7">Belongs to the cytochrome P450 family.</text>
</comment>
<dbReference type="AlphaFoldDB" id="A0A7W8QTR3"/>
<keyword evidence="2 7" id="KW-0349">Heme</keyword>
<dbReference type="Proteomes" id="UP000572635">
    <property type="component" value="Unassembled WGS sequence"/>
</dbReference>
<dbReference type="GO" id="GO:0004497">
    <property type="term" value="F:monooxygenase activity"/>
    <property type="evidence" value="ECO:0007669"/>
    <property type="project" value="UniProtKB-KW"/>
</dbReference>
<keyword evidence="6 7" id="KW-0503">Monooxygenase</keyword>
<dbReference type="EC" id="1.14.13.-" evidence="8"/>
<dbReference type="Gene3D" id="1.10.630.10">
    <property type="entry name" value="Cytochrome P450"/>
    <property type="match status" value="1"/>
</dbReference>
<evidence type="ECO:0000256" key="5">
    <source>
        <dbReference type="ARBA" id="ARBA00023004"/>
    </source>
</evidence>
<dbReference type="InterPro" id="IPR001128">
    <property type="entry name" value="Cyt_P450"/>
</dbReference>
<dbReference type="PANTHER" id="PTHR46696:SF6">
    <property type="entry name" value="P450, PUTATIVE (EUROFUNG)-RELATED"/>
    <property type="match status" value="1"/>
</dbReference>
<protein>
    <submittedName>
        <fullName evidence="8">Nocardicin N-oxygenase</fullName>
        <ecNumber evidence="8">1.14.13.-</ecNumber>
    </submittedName>
</protein>
<dbReference type="PRINTS" id="PR00385">
    <property type="entry name" value="P450"/>
</dbReference>
<dbReference type="PROSITE" id="PS00086">
    <property type="entry name" value="CYTOCHROME_P450"/>
    <property type="match status" value="1"/>
</dbReference>
<organism evidence="8 9">
    <name type="scientific">Nocardiopsis composta</name>
    <dbReference type="NCBI Taxonomy" id="157465"/>
    <lineage>
        <taxon>Bacteria</taxon>
        <taxon>Bacillati</taxon>
        <taxon>Actinomycetota</taxon>
        <taxon>Actinomycetes</taxon>
        <taxon>Streptosporangiales</taxon>
        <taxon>Nocardiopsidaceae</taxon>
        <taxon>Nocardiopsis</taxon>
    </lineage>
</organism>
<evidence type="ECO:0000256" key="4">
    <source>
        <dbReference type="ARBA" id="ARBA00023002"/>
    </source>
</evidence>
<evidence type="ECO:0000256" key="2">
    <source>
        <dbReference type="ARBA" id="ARBA00022617"/>
    </source>
</evidence>
<dbReference type="RefSeq" id="WP_221332554.1">
    <property type="nucleotide sequence ID" value="NZ_BAAAJD010000109.1"/>
</dbReference>
<keyword evidence="3 7" id="KW-0479">Metal-binding</keyword>
<dbReference type="InterPro" id="IPR036396">
    <property type="entry name" value="Cyt_P450_sf"/>
</dbReference>
<evidence type="ECO:0000256" key="1">
    <source>
        <dbReference type="ARBA" id="ARBA00010617"/>
    </source>
</evidence>
<accession>A0A7W8QTR3</accession>
<evidence type="ECO:0000256" key="7">
    <source>
        <dbReference type="RuleBase" id="RU000461"/>
    </source>
</evidence>
<dbReference type="GO" id="GO:0020037">
    <property type="term" value="F:heme binding"/>
    <property type="evidence" value="ECO:0007669"/>
    <property type="project" value="InterPro"/>
</dbReference>
<dbReference type="PANTHER" id="PTHR46696">
    <property type="entry name" value="P450, PUTATIVE (EUROFUNG)-RELATED"/>
    <property type="match status" value="1"/>
</dbReference>
<dbReference type="FunFam" id="1.10.630.10:FF:000018">
    <property type="entry name" value="Cytochrome P450 monooxygenase"/>
    <property type="match status" value="1"/>
</dbReference>
<evidence type="ECO:0000256" key="3">
    <source>
        <dbReference type="ARBA" id="ARBA00022723"/>
    </source>
</evidence>
<dbReference type="InterPro" id="IPR002397">
    <property type="entry name" value="Cyt_P450_B"/>
</dbReference>
<dbReference type="SUPFAM" id="SSF48264">
    <property type="entry name" value="Cytochrome P450"/>
    <property type="match status" value="1"/>
</dbReference>
<dbReference type="CDD" id="cd11031">
    <property type="entry name" value="Cyp158A-like"/>
    <property type="match status" value="1"/>
</dbReference>
<dbReference type="Pfam" id="PF00067">
    <property type="entry name" value="p450"/>
    <property type="match status" value="2"/>
</dbReference>
<reference evidence="8 9" key="1">
    <citation type="submission" date="2020-08" db="EMBL/GenBank/DDBJ databases">
        <title>Sequencing the genomes of 1000 actinobacteria strains.</title>
        <authorList>
            <person name="Klenk H.-P."/>
        </authorList>
    </citation>
    <scope>NUCLEOTIDE SEQUENCE [LARGE SCALE GENOMIC DNA]</scope>
    <source>
        <strain evidence="8 9">DSM 44551</strain>
    </source>
</reference>
<dbReference type="GO" id="GO:0016705">
    <property type="term" value="F:oxidoreductase activity, acting on paired donors, with incorporation or reduction of molecular oxygen"/>
    <property type="evidence" value="ECO:0007669"/>
    <property type="project" value="InterPro"/>
</dbReference>
<evidence type="ECO:0000256" key="6">
    <source>
        <dbReference type="ARBA" id="ARBA00023033"/>
    </source>
</evidence>
<sequence length="400" mass="44592">MTAETSPMPPKFPFSDGTSLEIEPEYAELRRLPTMTRVVLPYAGEAWLATRMEENRLVLTDPRFSRAALERPDVPRFTPEPVVGGLGTMDPPEHTRRRKLLSQAFTRRRVEQWRGRVREIAEELLDEMVRMGPPADLVTDFAFPVPCKVLCEVLGVPYEHRHRFVRFLDAVATTGERRGEVIEEAWAELTAYFSELIAERRRAPTDDLLSDVVAARDEGDRFTDTEILDTMIGVLAAGYETTGSEIALMTYTLLQNPDQLALLQQDPGLIPGAVEELLRYIPLSSIGGSPYVAKEDIEMGGVVVRAGEAVIPCTISANRDEEAFDSADRLQVTRERCPHLTFSLGAHHCLGAGLARVELQEAMGALIARFPRLRLAVDADELQTKNGLVIRGFRGLPVAW</sequence>
<dbReference type="EMBL" id="JACHDB010000002">
    <property type="protein sequence ID" value="MBB5436291.1"/>
    <property type="molecule type" value="Genomic_DNA"/>
</dbReference>
<name>A0A7W8QTR3_9ACTN</name>
<keyword evidence="9" id="KW-1185">Reference proteome</keyword>
<evidence type="ECO:0000313" key="9">
    <source>
        <dbReference type="Proteomes" id="UP000572635"/>
    </source>
</evidence>
<evidence type="ECO:0000313" key="8">
    <source>
        <dbReference type="EMBL" id="MBB5436291.1"/>
    </source>
</evidence>
<keyword evidence="5 7" id="KW-0408">Iron</keyword>
<dbReference type="InterPro" id="IPR017972">
    <property type="entry name" value="Cyt_P450_CS"/>
</dbReference>
<gene>
    <name evidence="8" type="ORF">HDA36_006439</name>
</gene>
<keyword evidence="4 7" id="KW-0560">Oxidoreductase</keyword>
<dbReference type="GO" id="GO:0005506">
    <property type="term" value="F:iron ion binding"/>
    <property type="evidence" value="ECO:0007669"/>
    <property type="project" value="InterPro"/>
</dbReference>
<proteinExistence type="inferred from homology"/>
<comment type="caution">
    <text evidence="8">The sequence shown here is derived from an EMBL/GenBank/DDBJ whole genome shotgun (WGS) entry which is preliminary data.</text>
</comment>
<dbReference type="PRINTS" id="PR00359">
    <property type="entry name" value="BP450"/>
</dbReference>